<accession>A0A5B6X6T3</accession>
<reference evidence="3" key="1">
    <citation type="journal article" date="2019" name="Plant Biotechnol. J.">
        <title>Genome sequencing of the Australian wild diploid species Gossypium australe highlights disease resistance and delayed gland morphogenesis.</title>
        <authorList>
            <person name="Cai Y."/>
            <person name="Cai X."/>
            <person name="Wang Q."/>
            <person name="Wang P."/>
            <person name="Zhang Y."/>
            <person name="Cai C."/>
            <person name="Xu Y."/>
            <person name="Wang K."/>
            <person name="Zhou Z."/>
            <person name="Wang C."/>
            <person name="Geng S."/>
            <person name="Li B."/>
            <person name="Dong Q."/>
            <person name="Hou Y."/>
            <person name="Wang H."/>
            <person name="Ai P."/>
            <person name="Liu Z."/>
            <person name="Yi F."/>
            <person name="Sun M."/>
            <person name="An G."/>
            <person name="Cheng J."/>
            <person name="Zhang Y."/>
            <person name="Shi Q."/>
            <person name="Xie Y."/>
            <person name="Shi X."/>
            <person name="Chang Y."/>
            <person name="Huang F."/>
            <person name="Chen Y."/>
            <person name="Hong S."/>
            <person name="Mi L."/>
            <person name="Sun Q."/>
            <person name="Zhang L."/>
            <person name="Zhou B."/>
            <person name="Peng R."/>
            <person name="Zhang X."/>
            <person name="Liu F."/>
        </authorList>
    </citation>
    <scope>NUCLEOTIDE SEQUENCE [LARGE SCALE GENOMIC DNA]</scope>
    <source>
        <strain evidence="3">cv. PA1801</strain>
    </source>
</reference>
<dbReference type="AlphaFoldDB" id="A0A5B6X6T3"/>
<evidence type="ECO:0000313" key="2">
    <source>
        <dbReference type="EMBL" id="KAA3488607.1"/>
    </source>
</evidence>
<evidence type="ECO:0000313" key="3">
    <source>
        <dbReference type="Proteomes" id="UP000325315"/>
    </source>
</evidence>
<evidence type="ECO:0000256" key="1">
    <source>
        <dbReference type="SAM" id="MobiDB-lite"/>
    </source>
</evidence>
<dbReference type="Proteomes" id="UP000325315">
    <property type="component" value="Unassembled WGS sequence"/>
</dbReference>
<proteinExistence type="predicted"/>
<gene>
    <name evidence="2" type="ORF">EPI10_032342</name>
</gene>
<keyword evidence="3" id="KW-1185">Reference proteome</keyword>
<organism evidence="2 3">
    <name type="scientific">Gossypium australe</name>
    <dbReference type="NCBI Taxonomy" id="47621"/>
    <lineage>
        <taxon>Eukaryota</taxon>
        <taxon>Viridiplantae</taxon>
        <taxon>Streptophyta</taxon>
        <taxon>Embryophyta</taxon>
        <taxon>Tracheophyta</taxon>
        <taxon>Spermatophyta</taxon>
        <taxon>Magnoliopsida</taxon>
        <taxon>eudicotyledons</taxon>
        <taxon>Gunneridae</taxon>
        <taxon>Pentapetalae</taxon>
        <taxon>rosids</taxon>
        <taxon>malvids</taxon>
        <taxon>Malvales</taxon>
        <taxon>Malvaceae</taxon>
        <taxon>Malvoideae</taxon>
        <taxon>Gossypium</taxon>
    </lineage>
</organism>
<feature type="region of interest" description="Disordered" evidence="1">
    <location>
        <begin position="1"/>
        <end position="22"/>
    </location>
</feature>
<sequence length="77" mass="8455">MALAIGAAVDRRNHRQSTTVTAVSGGQKFLENPPLILCWGQRRRSCHSGARRPRRQASGDVRTVEARGWQQCGRGGI</sequence>
<dbReference type="EMBL" id="SMMG02000001">
    <property type="protein sequence ID" value="KAA3488607.1"/>
    <property type="molecule type" value="Genomic_DNA"/>
</dbReference>
<name>A0A5B6X6T3_9ROSI</name>
<protein>
    <submittedName>
        <fullName evidence="2">Uncharacterized protein</fullName>
    </submittedName>
</protein>
<comment type="caution">
    <text evidence="2">The sequence shown here is derived from an EMBL/GenBank/DDBJ whole genome shotgun (WGS) entry which is preliminary data.</text>
</comment>